<dbReference type="GO" id="GO:0022857">
    <property type="term" value="F:transmembrane transporter activity"/>
    <property type="evidence" value="ECO:0007669"/>
    <property type="project" value="TreeGrafter"/>
</dbReference>
<dbReference type="RefSeq" id="WP_132704605.1">
    <property type="nucleotide sequence ID" value="NZ_SMGI01000002.1"/>
</dbReference>
<keyword evidence="4 7" id="KW-1133">Transmembrane helix</keyword>
<evidence type="ECO:0000256" key="4">
    <source>
        <dbReference type="ARBA" id="ARBA00022989"/>
    </source>
</evidence>
<evidence type="ECO:0000256" key="1">
    <source>
        <dbReference type="ARBA" id="ARBA00004651"/>
    </source>
</evidence>
<dbReference type="Proteomes" id="UP000295714">
    <property type="component" value="Unassembled WGS sequence"/>
</dbReference>
<dbReference type="GO" id="GO:0005886">
    <property type="term" value="C:plasma membrane"/>
    <property type="evidence" value="ECO:0007669"/>
    <property type="project" value="UniProtKB-SubCell"/>
</dbReference>
<dbReference type="OrthoDB" id="9770036at2"/>
<sequence>MFNKDRWDEILEALNANKVRTALTAFGVFWGITILVLLLALTNGLRNGVTSDFGNFATNSMFMWSQRTSISYKGIPKGKRLQYKISDVEAIRAEIPELKYISPRNSLGGYQGANNVIRGTKTGAFQIYGDYPEFIKQKPMDILEGRFLSYSDINAKRKICVIGPDVVKGLYDKDEEVIGSYIKINGVNFKVVGTFKITNSQGDSEEEANTVFIPFTTFNQAFNYGDRVSWMAITAKDGFSITSIKERVFDIIKSRKNVHPDDDRAIGHFDRAEAFGRINGLFNILAIVGYFVGILILASGVIGINNIMLIVVKERTKEIGVRRALGATPWMIKGQILQESLILTILSGMLGVAFAAFVIWGMNSVLDSVGPVENFANPSVSMTVVIVALTILVLAGVLAGLIPANRATKMKPVDALRIE</sequence>
<evidence type="ECO:0000313" key="10">
    <source>
        <dbReference type="EMBL" id="TCK67553.1"/>
    </source>
</evidence>
<dbReference type="Pfam" id="PF12704">
    <property type="entry name" value="MacB_PCD"/>
    <property type="match status" value="1"/>
</dbReference>
<dbReference type="InterPro" id="IPR025857">
    <property type="entry name" value="MacB_PCD"/>
</dbReference>
<feature type="transmembrane region" description="Helical" evidence="7">
    <location>
        <begin position="341"/>
        <end position="360"/>
    </location>
</feature>
<proteinExistence type="inferred from homology"/>
<dbReference type="PANTHER" id="PTHR30572">
    <property type="entry name" value="MEMBRANE COMPONENT OF TRANSPORTER-RELATED"/>
    <property type="match status" value="1"/>
</dbReference>
<dbReference type="PANTHER" id="PTHR30572:SF4">
    <property type="entry name" value="ABC TRANSPORTER PERMEASE YTRF"/>
    <property type="match status" value="1"/>
</dbReference>
<keyword evidence="11" id="KW-1185">Reference proteome</keyword>
<accession>A0A4R1KSI5</accession>
<feature type="transmembrane region" description="Helical" evidence="7">
    <location>
        <begin position="21"/>
        <end position="41"/>
    </location>
</feature>
<comment type="similarity">
    <text evidence="6">Belongs to the ABC-4 integral membrane protein family.</text>
</comment>
<name>A0A4R1KSI5_9FLAO</name>
<dbReference type="AlphaFoldDB" id="A0A4R1KSI5"/>
<dbReference type="Pfam" id="PF02687">
    <property type="entry name" value="FtsX"/>
    <property type="match status" value="1"/>
</dbReference>
<feature type="domain" description="ABC3 transporter permease C-terminal" evidence="8">
    <location>
        <begin position="291"/>
        <end position="412"/>
    </location>
</feature>
<keyword evidence="3 7" id="KW-0812">Transmembrane</keyword>
<feature type="domain" description="MacB-like periplasmic core" evidence="9">
    <location>
        <begin position="21"/>
        <end position="248"/>
    </location>
</feature>
<evidence type="ECO:0000256" key="2">
    <source>
        <dbReference type="ARBA" id="ARBA00022475"/>
    </source>
</evidence>
<comment type="caution">
    <text evidence="10">The sequence shown here is derived from an EMBL/GenBank/DDBJ whole genome shotgun (WGS) entry which is preliminary data.</text>
</comment>
<feature type="transmembrane region" description="Helical" evidence="7">
    <location>
        <begin position="380"/>
        <end position="402"/>
    </location>
</feature>
<evidence type="ECO:0000259" key="8">
    <source>
        <dbReference type="Pfam" id="PF02687"/>
    </source>
</evidence>
<organism evidence="10 11">
    <name type="scientific">Winogradskyella wandonensis</name>
    <dbReference type="NCBI Taxonomy" id="1442586"/>
    <lineage>
        <taxon>Bacteria</taxon>
        <taxon>Pseudomonadati</taxon>
        <taxon>Bacteroidota</taxon>
        <taxon>Flavobacteriia</taxon>
        <taxon>Flavobacteriales</taxon>
        <taxon>Flavobacteriaceae</taxon>
        <taxon>Winogradskyella</taxon>
    </lineage>
</organism>
<keyword evidence="5 7" id="KW-0472">Membrane</keyword>
<protein>
    <submittedName>
        <fullName evidence="10">Putative ABC transport system permease protein</fullName>
    </submittedName>
</protein>
<evidence type="ECO:0000256" key="3">
    <source>
        <dbReference type="ARBA" id="ARBA00022692"/>
    </source>
</evidence>
<evidence type="ECO:0000256" key="7">
    <source>
        <dbReference type="SAM" id="Phobius"/>
    </source>
</evidence>
<evidence type="ECO:0000259" key="9">
    <source>
        <dbReference type="Pfam" id="PF12704"/>
    </source>
</evidence>
<reference evidence="10 11" key="1">
    <citation type="journal article" date="2015" name="Stand. Genomic Sci.">
        <title>Genomic Encyclopedia of Bacterial and Archaeal Type Strains, Phase III: the genomes of soil and plant-associated and newly described type strains.</title>
        <authorList>
            <person name="Whitman W.B."/>
            <person name="Woyke T."/>
            <person name="Klenk H.P."/>
            <person name="Zhou Y."/>
            <person name="Lilburn T.G."/>
            <person name="Beck B.J."/>
            <person name="De Vos P."/>
            <person name="Vandamme P."/>
            <person name="Eisen J.A."/>
            <person name="Garrity G."/>
            <person name="Hugenholtz P."/>
            <person name="Kyrpides N.C."/>
        </authorList>
    </citation>
    <scope>NUCLEOTIDE SEQUENCE [LARGE SCALE GENOMIC DNA]</scope>
    <source>
        <strain evidence="10 11">CECT 8445</strain>
    </source>
</reference>
<evidence type="ECO:0000256" key="5">
    <source>
        <dbReference type="ARBA" id="ARBA00023136"/>
    </source>
</evidence>
<evidence type="ECO:0000256" key="6">
    <source>
        <dbReference type="ARBA" id="ARBA00038076"/>
    </source>
</evidence>
<comment type="subcellular location">
    <subcellularLocation>
        <location evidence="1">Cell membrane</location>
        <topology evidence="1">Multi-pass membrane protein</topology>
    </subcellularLocation>
</comment>
<keyword evidence="2" id="KW-1003">Cell membrane</keyword>
<feature type="transmembrane region" description="Helical" evidence="7">
    <location>
        <begin position="287"/>
        <end position="312"/>
    </location>
</feature>
<dbReference type="InterPro" id="IPR050250">
    <property type="entry name" value="Macrolide_Exporter_MacB"/>
</dbReference>
<dbReference type="InterPro" id="IPR003838">
    <property type="entry name" value="ABC3_permease_C"/>
</dbReference>
<dbReference type="EMBL" id="SMGI01000002">
    <property type="protein sequence ID" value="TCK67553.1"/>
    <property type="molecule type" value="Genomic_DNA"/>
</dbReference>
<gene>
    <name evidence="10" type="ORF">DFQ05_1331</name>
</gene>
<evidence type="ECO:0000313" key="11">
    <source>
        <dbReference type="Proteomes" id="UP000295714"/>
    </source>
</evidence>